<proteinExistence type="predicted"/>
<evidence type="ECO:0000313" key="1">
    <source>
        <dbReference type="EMBL" id="OGC36591.1"/>
    </source>
</evidence>
<protein>
    <submittedName>
        <fullName evidence="1">Uncharacterized protein</fullName>
    </submittedName>
</protein>
<name>A0A1F4TVA5_UNCSA</name>
<comment type="caution">
    <text evidence="1">The sequence shown here is derived from an EMBL/GenBank/DDBJ whole genome shotgun (WGS) entry which is preliminary data.</text>
</comment>
<dbReference type="EMBL" id="MEUF01000011">
    <property type="protein sequence ID" value="OGC36591.1"/>
    <property type="molecule type" value="Genomic_DNA"/>
</dbReference>
<dbReference type="AlphaFoldDB" id="A0A1F4TVA5"/>
<reference evidence="1 2" key="1">
    <citation type="journal article" date="2016" name="Nat. Commun.">
        <title>Thousands of microbial genomes shed light on interconnected biogeochemical processes in an aquifer system.</title>
        <authorList>
            <person name="Anantharaman K."/>
            <person name="Brown C.T."/>
            <person name="Hug L.A."/>
            <person name="Sharon I."/>
            <person name="Castelle C.J."/>
            <person name="Probst A.J."/>
            <person name="Thomas B.C."/>
            <person name="Singh A."/>
            <person name="Wilkins M.J."/>
            <person name="Karaoz U."/>
            <person name="Brodie E.L."/>
            <person name="Williams K.H."/>
            <person name="Hubbard S.S."/>
            <person name="Banfield J.F."/>
        </authorList>
    </citation>
    <scope>NUCLEOTIDE SEQUENCE [LARGE SCALE GENOMIC DNA]</scope>
</reference>
<gene>
    <name evidence="1" type="ORF">A2311_00240</name>
</gene>
<organism evidence="1 2">
    <name type="scientific">candidate division WOR-1 bacterium RIFOXYB2_FULL_48_7</name>
    <dbReference type="NCBI Taxonomy" id="1802583"/>
    <lineage>
        <taxon>Bacteria</taxon>
        <taxon>Bacillati</taxon>
        <taxon>Saganbacteria</taxon>
    </lineage>
</organism>
<sequence>MPNPADFTDIAAKFVNLVMKKHRNLENLSPEGVESLFETVTAAGFAPKEVVPGKLSGDYLDQDGRKTGETYPINGFFPFKVIGEDGEDDYRATEWLNRLFGNAYLTGELTTEDAGLIIKMVAEEIEQRKPILGIILQSS</sequence>
<evidence type="ECO:0000313" key="2">
    <source>
        <dbReference type="Proteomes" id="UP000178951"/>
    </source>
</evidence>
<accession>A0A1F4TVA5</accession>
<dbReference type="Proteomes" id="UP000178951">
    <property type="component" value="Unassembled WGS sequence"/>
</dbReference>